<feature type="region of interest" description="Disordered" evidence="1">
    <location>
        <begin position="402"/>
        <end position="472"/>
    </location>
</feature>
<feature type="compositionally biased region" description="Pro residues" evidence="1">
    <location>
        <begin position="431"/>
        <end position="451"/>
    </location>
</feature>
<reference evidence="3" key="1">
    <citation type="submission" date="2016-06" db="EMBL/GenBank/DDBJ databases">
        <authorList>
            <person name="Varghese N."/>
            <person name="Submissions Spin"/>
        </authorList>
    </citation>
    <scope>NUCLEOTIDE SEQUENCE [LARGE SCALE GENOMIC DNA]</scope>
    <source>
        <strain evidence="3">DSM 43168</strain>
    </source>
</reference>
<accession>A0A1C4U9V2</accession>
<evidence type="ECO:0000256" key="1">
    <source>
        <dbReference type="SAM" id="MobiDB-lite"/>
    </source>
</evidence>
<dbReference type="STRING" id="47853.TK50_18375"/>
<organism evidence="2 3">
    <name type="scientific">Micromonospora carbonacea</name>
    <dbReference type="NCBI Taxonomy" id="47853"/>
    <lineage>
        <taxon>Bacteria</taxon>
        <taxon>Bacillati</taxon>
        <taxon>Actinomycetota</taxon>
        <taxon>Actinomycetes</taxon>
        <taxon>Micromonosporales</taxon>
        <taxon>Micromonosporaceae</taxon>
        <taxon>Micromonospora</taxon>
    </lineage>
</organism>
<dbReference type="EMBL" id="FMCT01000001">
    <property type="protein sequence ID" value="SCE68490.1"/>
    <property type="molecule type" value="Genomic_DNA"/>
</dbReference>
<dbReference type="Proteomes" id="UP000183585">
    <property type="component" value="Unassembled WGS sequence"/>
</dbReference>
<evidence type="ECO:0000313" key="2">
    <source>
        <dbReference type="EMBL" id="SCE68490.1"/>
    </source>
</evidence>
<proteinExistence type="predicted"/>
<name>A0A1C4U9V2_9ACTN</name>
<keyword evidence="3" id="KW-1185">Reference proteome</keyword>
<feature type="compositionally biased region" description="Low complexity" evidence="1">
    <location>
        <begin position="408"/>
        <end position="430"/>
    </location>
</feature>
<dbReference type="AlphaFoldDB" id="A0A1C4U9V2"/>
<evidence type="ECO:0000313" key="3">
    <source>
        <dbReference type="Proteomes" id="UP000183585"/>
    </source>
</evidence>
<protein>
    <submittedName>
        <fullName evidence="2">Uncharacterized protein</fullName>
    </submittedName>
</protein>
<sequence>MSWADDNDPGSRPQPAVLAAEAGRLAAGAERRIAAPASAVRQHLLRAVRDLGFDLRAEQLSLLEAVRGSKLGGVTLSAARVPVFLRVGLEADAAGTRVTVLLADRWVGKVGRNWGLTSVYVELFGSVLSAVDGVLGRLDPAAAATFAPWWRQTGPGDVAIMQNAAGIANRAGAVLSRHASRLLEGDVATPRRASVSRAGTETFAFETPQAVAEVPAELADGMLMVGTLVASRPDGMPPHLVAQVRSLVVRIEEHLAAVAGTAGAAPAARFTVDPADVPVVTFLHQQARIRGMLPVRTLRTCTTCRLEKVTNPDLERLQERTRRTRDLASSISAVVTPYVLAGRLVQLNGKGPSFACPRCQGMDADETVVTYCQRCGDRRAETALRTCPKCQFDFRSLLAGDKPWQPRATQPTGVAATPAATPTVTTAVAPGPAPGPVPPPATAAPYPPAPAAPRRVDPEAEQWPRPPGYVPR</sequence>
<dbReference type="RefSeq" id="WP_074472449.1">
    <property type="nucleotide sequence ID" value="NZ_FMCT01000001.1"/>
</dbReference>
<gene>
    <name evidence="2" type="ORF">GA0070563_101362</name>
</gene>